<reference evidence="2 3" key="1">
    <citation type="submission" date="2015-11" db="EMBL/GenBank/DDBJ databases">
        <title>Genomic analysis of 38 Legionella species identifies large and diverse effector repertoires.</title>
        <authorList>
            <person name="Burstein D."/>
            <person name="Amaro F."/>
            <person name="Zusman T."/>
            <person name="Lifshitz Z."/>
            <person name="Cohen O."/>
            <person name="Gilbert J.A."/>
            <person name="Pupko T."/>
            <person name="Shuman H.A."/>
            <person name="Segal G."/>
        </authorList>
    </citation>
    <scope>NUCLEOTIDE SEQUENCE [LARGE SCALE GENOMIC DNA]</scope>
    <source>
        <strain evidence="2 3">WO-44C</strain>
    </source>
</reference>
<evidence type="ECO:0000256" key="1">
    <source>
        <dbReference type="SAM" id="Phobius"/>
    </source>
</evidence>
<name>A0A0W0TU40_9GAMM</name>
<protein>
    <submittedName>
        <fullName evidence="2">Uncharacterized protein</fullName>
    </submittedName>
</protein>
<dbReference type="EMBL" id="LNYB01000054">
    <property type="protein sequence ID" value="KTC99156.1"/>
    <property type="molecule type" value="Genomic_DNA"/>
</dbReference>
<dbReference type="Proteomes" id="UP000054698">
    <property type="component" value="Unassembled WGS sequence"/>
</dbReference>
<feature type="transmembrane region" description="Helical" evidence="1">
    <location>
        <begin position="33"/>
        <end position="50"/>
    </location>
</feature>
<organism evidence="2 3">
    <name type="scientific">Legionella feeleii</name>
    <dbReference type="NCBI Taxonomy" id="453"/>
    <lineage>
        <taxon>Bacteria</taxon>
        <taxon>Pseudomonadati</taxon>
        <taxon>Pseudomonadota</taxon>
        <taxon>Gammaproteobacteria</taxon>
        <taxon>Legionellales</taxon>
        <taxon>Legionellaceae</taxon>
        <taxon>Legionella</taxon>
    </lineage>
</organism>
<keyword evidence="3" id="KW-1185">Reference proteome</keyword>
<proteinExistence type="predicted"/>
<keyword evidence="1" id="KW-0472">Membrane</keyword>
<accession>A0A0W0TU40</accession>
<feature type="non-terminal residue" evidence="2">
    <location>
        <position position="77"/>
    </location>
</feature>
<evidence type="ECO:0000313" key="3">
    <source>
        <dbReference type="Proteomes" id="UP000054698"/>
    </source>
</evidence>
<keyword evidence="1" id="KW-0812">Transmembrane</keyword>
<gene>
    <name evidence="2" type="ORF">Lfee_1461</name>
</gene>
<comment type="caution">
    <text evidence="2">The sequence shown here is derived from an EMBL/GenBank/DDBJ whole genome shotgun (WGS) entry which is preliminary data.</text>
</comment>
<dbReference type="AlphaFoldDB" id="A0A0W0TU40"/>
<sequence length="77" mass="9460">MVIEPSAWKLSLKYLNTRNWTFFCLKNKQKIRLIYNRFVFILLSFETVFLEKEKQKALVKIRDHFLKPPNLRFKPRS</sequence>
<keyword evidence="1" id="KW-1133">Transmembrane helix</keyword>
<evidence type="ECO:0000313" key="2">
    <source>
        <dbReference type="EMBL" id="KTC99156.1"/>
    </source>
</evidence>